<dbReference type="GO" id="GO:0017046">
    <property type="term" value="F:peptide hormone binding"/>
    <property type="evidence" value="ECO:0007669"/>
    <property type="project" value="TreeGrafter"/>
</dbReference>
<dbReference type="EnsemblMetazoa" id="CapteT203438">
    <property type="protein sequence ID" value="CapteP203438"/>
    <property type="gene ID" value="CapteG203438"/>
</dbReference>
<name>R7VAC2_CAPTE</name>
<keyword evidence="7 11" id="KW-0472">Membrane</keyword>
<dbReference type="InterPro" id="IPR000832">
    <property type="entry name" value="GPCR_2_secretin-like"/>
</dbReference>
<evidence type="ECO:0000256" key="4">
    <source>
        <dbReference type="ARBA" id="ARBA00022692"/>
    </source>
</evidence>
<evidence type="ECO:0000259" key="12">
    <source>
        <dbReference type="PROSITE" id="PS50227"/>
    </source>
</evidence>
<proteinExistence type="inferred from homology"/>
<gene>
    <name evidence="14" type="ORF">CAPTEDRAFT_203438</name>
</gene>
<feature type="domain" description="G-protein coupled receptors family 2 profile 1" evidence="12">
    <location>
        <begin position="33"/>
        <end position="116"/>
    </location>
</feature>
<dbReference type="Pfam" id="PF00002">
    <property type="entry name" value="7tm_2"/>
    <property type="match status" value="1"/>
</dbReference>
<evidence type="ECO:0000313" key="15">
    <source>
        <dbReference type="EnsemblMetazoa" id="CapteP203438"/>
    </source>
</evidence>
<evidence type="ECO:0000256" key="3">
    <source>
        <dbReference type="ARBA" id="ARBA00022475"/>
    </source>
</evidence>
<dbReference type="GO" id="GO:0008528">
    <property type="term" value="F:G protein-coupled peptide receptor activity"/>
    <property type="evidence" value="ECO:0007669"/>
    <property type="project" value="TreeGrafter"/>
</dbReference>
<dbReference type="InterPro" id="IPR050332">
    <property type="entry name" value="GPCR_2"/>
</dbReference>
<dbReference type="HOGENOM" id="CLU_002753_4_2_1"/>
<evidence type="ECO:0008006" key="17">
    <source>
        <dbReference type="Google" id="ProtNLM"/>
    </source>
</evidence>
<evidence type="ECO:0000256" key="9">
    <source>
        <dbReference type="ARBA" id="ARBA00023180"/>
    </source>
</evidence>
<feature type="transmembrane region" description="Helical" evidence="11">
    <location>
        <begin position="143"/>
        <end position="162"/>
    </location>
</feature>
<keyword evidence="4 11" id="KW-0812">Transmembrane</keyword>
<keyword evidence="9" id="KW-0325">Glycoprotein</keyword>
<keyword evidence="3" id="KW-1003">Cell membrane</keyword>
<dbReference type="PROSITE" id="PS00649">
    <property type="entry name" value="G_PROTEIN_RECEP_F2_1"/>
    <property type="match status" value="1"/>
</dbReference>
<dbReference type="Gene3D" id="1.20.1070.10">
    <property type="entry name" value="Rhodopsin 7-helix transmembrane proteins"/>
    <property type="match status" value="1"/>
</dbReference>
<keyword evidence="5 11" id="KW-1133">Transmembrane helix</keyword>
<reference evidence="15" key="3">
    <citation type="submission" date="2015-06" db="UniProtKB">
        <authorList>
            <consortium name="EnsemblMetazoa"/>
        </authorList>
    </citation>
    <scope>IDENTIFICATION</scope>
</reference>
<comment type="similarity">
    <text evidence="2">Belongs to the G-protein coupled receptor 2 family.</text>
</comment>
<dbReference type="Proteomes" id="UP000014760">
    <property type="component" value="Unassembled WGS sequence"/>
</dbReference>
<feature type="transmembrane region" description="Helical" evidence="11">
    <location>
        <begin position="304"/>
        <end position="328"/>
    </location>
</feature>
<evidence type="ECO:0000256" key="7">
    <source>
        <dbReference type="ARBA" id="ARBA00023136"/>
    </source>
</evidence>
<dbReference type="PANTHER" id="PTHR45620:SF1">
    <property type="entry name" value="G-PROTEIN COUPLED RECEPTORS FAMILY 2 PROFILE 2 DOMAIN-CONTAINING PROTEIN"/>
    <property type="match status" value="1"/>
</dbReference>
<dbReference type="PANTHER" id="PTHR45620">
    <property type="entry name" value="PDF RECEPTOR-LIKE PROTEIN-RELATED"/>
    <property type="match status" value="1"/>
</dbReference>
<feature type="transmembrane region" description="Helical" evidence="11">
    <location>
        <begin position="348"/>
        <end position="369"/>
    </location>
</feature>
<dbReference type="AlphaFoldDB" id="R7VAC2"/>
<reference evidence="16" key="1">
    <citation type="submission" date="2012-12" db="EMBL/GenBank/DDBJ databases">
        <authorList>
            <person name="Hellsten U."/>
            <person name="Grimwood J."/>
            <person name="Chapman J.A."/>
            <person name="Shapiro H."/>
            <person name="Aerts A."/>
            <person name="Otillar R.P."/>
            <person name="Terry A.Y."/>
            <person name="Boore J.L."/>
            <person name="Simakov O."/>
            <person name="Marletaz F."/>
            <person name="Cho S.-J."/>
            <person name="Edsinger-Gonzales E."/>
            <person name="Havlak P."/>
            <person name="Kuo D.-H."/>
            <person name="Larsson T."/>
            <person name="Lv J."/>
            <person name="Arendt D."/>
            <person name="Savage R."/>
            <person name="Osoegawa K."/>
            <person name="de Jong P."/>
            <person name="Lindberg D.R."/>
            <person name="Seaver E.C."/>
            <person name="Weisblat D.A."/>
            <person name="Putnam N.H."/>
            <person name="Grigoriev I.V."/>
            <person name="Rokhsar D.S."/>
        </authorList>
    </citation>
    <scope>NUCLEOTIDE SEQUENCE</scope>
    <source>
        <strain evidence="16">I ESC-2004</strain>
    </source>
</reference>
<dbReference type="OMA" id="EMSQKAC"/>
<keyword evidence="16" id="KW-1185">Reference proteome</keyword>
<dbReference type="GO" id="GO:0007166">
    <property type="term" value="P:cell surface receptor signaling pathway"/>
    <property type="evidence" value="ECO:0007669"/>
    <property type="project" value="InterPro"/>
</dbReference>
<dbReference type="EMBL" id="KB293808">
    <property type="protein sequence ID" value="ELU15487.1"/>
    <property type="molecule type" value="Genomic_DNA"/>
</dbReference>
<dbReference type="InterPro" id="IPR017981">
    <property type="entry name" value="GPCR_2-like_7TM"/>
</dbReference>
<dbReference type="Gene3D" id="4.10.1240.10">
    <property type="entry name" value="GPCR, family 2, extracellular hormone receptor domain"/>
    <property type="match status" value="1"/>
</dbReference>
<dbReference type="STRING" id="283909.R7VAC2"/>
<dbReference type="GO" id="GO:0005886">
    <property type="term" value="C:plasma membrane"/>
    <property type="evidence" value="ECO:0007669"/>
    <property type="project" value="UniProtKB-SubCell"/>
</dbReference>
<evidence type="ECO:0000256" key="11">
    <source>
        <dbReference type="SAM" id="Phobius"/>
    </source>
</evidence>
<dbReference type="OrthoDB" id="6022368at2759"/>
<dbReference type="PROSITE" id="PS50227">
    <property type="entry name" value="G_PROTEIN_RECEP_F2_3"/>
    <property type="match status" value="1"/>
</dbReference>
<feature type="transmembrane region" description="Helical" evidence="11">
    <location>
        <begin position="229"/>
        <end position="254"/>
    </location>
</feature>
<dbReference type="GO" id="GO:0007188">
    <property type="term" value="P:adenylate cyclase-modulating G protein-coupled receptor signaling pathway"/>
    <property type="evidence" value="ECO:0007669"/>
    <property type="project" value="TreeGrafter"/>
</dbReference>
<evidence type="ECO:0000313" key="16">
    <source>
        <dbReference type="Proteomes" id="UP000014760"/>
    </source>
</evidence>
<feature type="transmembrane region" description="Helical" evidence="11">
    <location>
        <begin position="266"/>
        <end position="284"/>
    </location>
</feature>
<protein>
    <recommendedName>
        <fullName evidence="17">G-protein coupled receptors family 2 profile 2 domain-containing protein</fullName>
    </recommendedName>
</protein>
<evidence type="ECO:0000256" key="10">
    <source>
        <dbReference type="ARBA" id="ARBA00023224"/>
    </source>
</evidence>
<feature type="domain" description="G-protein coupled receptors family 2 profile 2" evidence="13">
    <location>
        <begin position="137"/>
        <end position="405"/>
    </location>
</feature>
<dbReference type="SUPFAM" id="SSF81321">
    <property type="entry name" value="Family A G protein-coupled receptor-like"/>
    <property type="match status" value="1"/>
</dbReference>
<dbReference type="SUPFAM" id="SSF111418">
    <property type="entry name" value="Hormone receptor domain"/>
    <property type="match status" value="1"/>
</dbReference>
<evidence type="ECO:0000256" key="2">
    <source>
        <dbReference type="ARBA" id="ARBA00005314"/>
    </source>
</evidence>
<evidence type="ECO:0000256" key="5">
    <source>
        <dbReference type="ARBA" id="ARBA00022989"/>
    </source>
</evidence>
<accession>R7VAC2</accession>
<organism evidence="14">
    <name type="scientific">Capitella teleta</name>
    <name type="common">Polychaete worm</name>
    <dbReference type="NCBI Taxonomy" id="283909"/>
    <lineage>
        <taxon>Eukaryota</taxon>
        <taxon>Metazoa</taxon>
        <taxon>Spiralia</taxon>
        <taxon>Lophotrochozoa</taxon>
        <taxon>Annelida</taxon>
        <taxon>Polychaeta</taxon>
        <taxon>Sedentaria</taxon>
        <taxon>Scolecida</taxon>
        <taxon>Capitellidae</taxon>
        <taxon>Capitella</taxon>
    </lineage>
</organism>
<reference evidence="14 16" key="2">
    <citation type="journal article" date="2013" name="Nature">
        <title>Insights into bilaterian evolution from three spiralian genomes.</title>
        <authorList>
            <person name="Simakov O."/>
            <person name="Marletaz F."/>
            <person name="Cho S.J."/>
            <person name="Edsinger-Gonzales E."/>
            <person name="Havlak P."/>
            <person name="Hellsten U."/>
            <person name="Kuo D.H."/>
            <person name="Larsson T."/>
            <person name="Lv J."/>
            <person name="Arendt D."/>
            <person name="Savage R."/>
            <person name="Osoegawa K."/>
            <person name="de Jong P."/>
            <person name="Grimwood J."/>
            <person name="Chapman J.A."/>
            <person name="Shapiro H."/>
            <person name="Aerts A."/>
            <person name="Otillar R.P."/>
            <person name="Terry A.Y."/>
            <person name="Boore J.L."/>
            <person name="Grigoriev I.V."/>
            <person name="Lindberg D.R."/>
            <person name="Seaver E.C."/>
            <person name="Weisblat D.A."/>
            <person name="Putnam N.H."/>
            <person name="Rokhsar D.S."/>
        </authorList>
    </citation>
    <scope>NUCLEOTIDE SEQUENCE</scope>
    <source>
        <strain evidence="14 16">I ESC-2004</strain>
    </source>
</reference>
<keyword evidence="8" id="KW-0675">Receptor</keyword>
<keyword evidence="6" id="KW-0297">G-protein coupled receptor</keyword>
<feature type="transmembrane region" description="Helical" evidence="11">
    <location>
        <begin position="381"/>
        <end position="404"/>
    </location>
</feature>
<dbReference type="InterPro" id="IPR017983">
    <property type="entry name" value="GPCR_2_secretin-like_CS"/>
</dbReference>
<dbReference type="Pfam" id="PF02793">
    <property type="entry name" value="HRM"/>
    <property type="match status" value="1"/>
</dbReference>
<dbReference type="InterPro" id="IPR001879">
    <property type="entry name" value="GPCR_2_extracellular_dom"/>
</dbReference>
<comment type="subcellular location">
    <subcellularLocation>
        <location evidence="1">Cell membrane</location>
        <topology evidence="1">Multi-pass membrane protein</topology>
    </subcellularLocation>
</comment>
<dbReference type="InterPro" id="IPR036445">
    <property type="entry name" value="GPCR_2_extracell_dom_sf"/>
</dbReference>
<evidence type="ECO:0000259" key="13">
    <source>
        <dbReference type="PROSITE" id="PS50261"/>
    </source>
</evidence>
<keyword evidence="10" id="KW-0807">Transducer</keyword>
<dbReference type="PROSITE" id="PS00650">
    <property type="entry name" value="G_PROTEIN_RECEP_F2_2"/>
    <property type="match status" value="1"/>
</dbReference>
<dbReference type="PROSITE" id="PS50261">
    <property type="entry name" value="G_PROTEIN_RECEP_F2_4"/>
    <property type="match status" value="1"/>
</dbReference>
<dbReference type="EMBL" id="AMQN01000666">
    <property type="status" value="NOT_ANNOTATED_CDS"/>
    <property type="molecule type" value="Genomic_DNA"/>
</dbReference>
<evidence type="ECO:0000256" key="6">
    <source>
        <dbReference type="ARBA" id="ARBA00023040"/>
    </source>
</evidence>
<dbReference type="SMART" id="SM00008">
    <property type="entry name" value="HormR"/>
    <property type="match status" value="1"/>
</dbReference>
<evidence type="ECO:0000256" key="1">
    <source>
        <dbReference type="ARBA" id="ARBA00004651"/>
    </source>
</evidence>
<evidence type="ECO:0000256" key="8">
    <source>
        <dbReference type="ARBA" id="ARBA00023170"/>
    </source>
</evidence>
<sequence length="494" mass="56613">MGSNLKIATFLKENVVQIGRQQQMELIYQHNADCLQTSVFNDSYNESDSRCAQVWDGVMCWAESLPGISHQECPNYINGFNISGFASRLCGENGEWFVYQEKNSSWTNFTGCFPTNRPVLLSTMKLHDVIQENIPKMHTIMNVGYGLTLCSLLAAVVIMCYFRRLRCPRTTLHLHLFTSFILRASITLLKENIFVGGVGLKSDVSKDDSGTVIFIEGDTHWQCKLLLSMSIYCITSNCMWVFVEGLYLHVLVSMAVFTEKTSIKPYILLGWGLPLLFVVPWVVVRVTRDDVMCWNTSSKPEFLWIVRAPITLAMVVNFIFFVNILRVLFTKLAASNSQQSRRYRYRKLAKSTMVLIPLFGVHYIVFIWIEPSQVSAHIQVAWLYFEMTFNSFQGFFIALLFCFLNEEVQTEIKKSWMRYKLHRMSWQSSTHRLNIQSNTASSISHPKVRTCNPKPLTSGRESDPLCSISKNIEEPRCASLIGQKSNQEISELFG</sequence>
<dbReference type="PRINTS" id="PR00249">
    <property type="entry name" value="GPCRSECRETIN"/>
</dbReference>
<evidence type="ECO:0000313" key="14">
    <source>
        <dbReference type="EMBL" id="ELU15487.1"/>
    </source>
</evidence>